<evidence type="ECO:0000259" key="1">
    <source>
        <dbReference type="Pfam" id="PF26607"/>
    </source>
</evidence>
<organism evidence="2 3">
    <name type="scientific">Streptomyces castrisilvae</name>
    <dbReference type="NCBI Taxonomy" id="3033811"/>
    <lineage>
        <taxon>Bacteria</taxon>
        <taxon>Bacillati</taxon>
        <taxon>Actinomycetota</taxon>
        <taxon>Actinomycetes</taxon>
        <taxon>Kitasatosporales</taxon>
        <taxon>Streptomycetaceae</taxon>
        <taxon>Streptomyces</taxon>
    </lineage>
</organism>
<dbReference type="InterPro" id="IPR058502">
    <property type="entry name" value="PLL-like_beta-prop"/>
</dbReference>
<proteinExistence type="predicted"/>
<sequence length="501" mass="52527">MVATPGDAPALLALQESGSQVDIVCAQPGTPDERAAFDRAVADCAARGVRVAGEPWVIDAEPGKITALVLDALRELRPLRVATLDPDPEHTSIDREANRPVVTEPPLRGSVARATVAAARTYQRECGSPVFVRCHRAGADPRLGARGAARHPLPLRWLVRGVDGRLSAYLPSAAGVLRWTERRAGGDEWSGPELLEGPDLLPGLEVVQDAQGYVHLFGLRRRKRADGKDYVDVVHTTQYQSGRPIGPWHPVGNPHGNDRAKGREAGFPAAAFDAKGNLHVFVRNIGHSISTRRQAPDGRWSGWQHLRGATVADELVALTAASGTPEVWARTRDAAAAIRWHRETPSGDWALDTTAGVSPAPGTLSAAPEAGTVRYRYSGSNEVCVQVPGAGAVSLGGPEGTGAVAAAAGVGIQGWGCTVLVRSGESGACCVGAHADGRPESGVWWFDAGEASVVPPAVAVDGLGRAVLALLGDDGVLRLARQEQGASGLAFTPWVRVGSET</sequence>
<dbReference type="Pfam" id="PF26607">
    <property type="entry name" value="DUF8189"/>
    <property type="match status" value="1"/>
</dbReference>
<evidence type="ECO:0000313" key="2">
    <source>
        <dbReference type="EMBL" id="WLQ36929.1"/>
    </source>
</evidence>
<dbReference type="EMBL" id="CP120997">
    <property type="protein sequence ID" value="WLQ36929.1"/>
    <property type="molecule type" value="Genomic_DNA"/>
</dbReference>
<dbReference type="RefSeq" id="WP_306058675.1">
    <property type="nucleotide sequence ID" value="NZ_CP120997.1"/>
</dbReference>
<protein>
    <recommendedName>
        <fullName evidence="1">PLL-like beta propeller domain-containing protein</fullName>
    </recommendedName>
</protein>
<dbReference type="Proteomes" id="UP001239522">
    <property type="component" value="Chromosome"/>
</dbReference>
<reference evidence="2 3" key="1">
    <citation type="submission" date="2023-03" db="EMBL/GenBank/DDBJ databases">
        <title>Isolation and description of six Streptomyces strains from soil environments, able to metabolize different microbial glucans.</title>
        <authorList>
            <person name="Widen T."/>
            <person name="Larsbrink J."/>
        </authorList>
    </citation>
    <scope>NUCLEOTIDE SEQUENCE [LARGE SCALE GENOMIC DNA]</scope>
    <source>
        <strain evidence="2 3">Mut1</strain>
    </source>
</reference>
<evidence type="ECO:0000313" key="3">
    <source>
        <dbReference type="Proteomes" id="UP001239522"/>
    </source>
</evidence>
<accession>A0ABY9HS36</accession>
<dbReference type="SUPFAM" id="SSF89372">
    <property type="entry name" value="Fucose-specific lectin"/>
    <property type="match status" value="1"/>
</dbReference>
<keyword evidence="3" id="KW-1185">Reference proteome</keyword>
<gene>
    <name evidence="2" type="ORF">P8A18_27410</name>
</gene>
<feature type="domain" description="PLL-like beta propeller" evidence="1">
    <location>
        <begin position="266"/>
        <end position="350"/>
    </location>
</feature>
<name>A0ABY9HS36_9ACTN</name>